<accession>A0A2A6CFL8</accession>
<dbReference type="EnsemblMetazoa" id="PPA24509.1">
    <property type="protein sequence ID" value="PPA24509.1"/>
    <property type="gene ID" value="WBGene00114063"/>
</dbReference>
<keyword evidence="2" id="KW-0812">Transmembrane</keyword>
<feature type="transmembrane region" description="Helical" evidence="2">
    <location>
        <begin position="56"/>
        <end position="78"/>
    </location>
</feature>
<proteinExistence type="predicted"/>
<feature type="compositionally biased region" description="Polar residues" evidence="1">
    <location>
        <begin position="372"/>
        <end position="381"/>
    </location>
</feature>
<evidence type="ECO:0000313" key="3">
    <source>
        <dbReference type="EnsemblMetazoa" id="PPA24509.1"/>
    </source>
</evidence>
<dbReference type="AlphaFoldDB" id="A0A2A6CFL8"/>
<feature type="compositionally biased region" description="Basic and acidic residues" evidence="1">
    <location>
        <begin position="109"/>
        <end position="128"/>
    </location>
</feature>
<feature type="compositionally biased region" description="Basic residues" evidence="1">
    <location>
        <begin position="355"/>
        <end position="368"/>
    </location>
</feature>
<feature type="region of interest" description="Disordered" evidence="1">
    <location>
        <begin position="355"/>
        <end position="404"/>
    </location>
</feature>
<organism evidence="3 4">
    <name type="scientific">Pristionchus pacificus</name>
    <name type="common">Parasitic nematode worm</name>
    <dbReference type="NCBI Taxonomy" id="54126"/>
    <lineage>
        <taxon>Eukaryota</taxon>
        <taxon>Metazoa</taxon>
        <taxon>Ecdysozoa</taxon>
        <taxon>Nematoda</taxon>
        <taxon>Chromadorea</taxon>
        <taxon>Rhabditida</taxon>
        <taxon>Rhabditina</taxon>
        <taxon>Diplogasteromorpha</taxon>
        <taxon>Diplogasteroidea</taxon>
        <taxon>Neodiplogasteridae</taxon>
        <taxon>Pristionchus</taxon>
    </lineage>
</organism>
<feature type="transmembrane region" description="Helical" evidence="2">
    <location>
        <begin position="6"/>
        <end position="26"/>
    </location>
</feature>
<keyword evidence="2" id="KW-0472">Membrane</keyword>
<feature type="transmembrane region" description="Helical" evidence="2">
    <location>
        <begin position="222"/>
        <end position="245"/>
    </location>
</feature>
<dbReference type="Proteomes" id="UP000005239">
    <property type="component" value="Unassembled WGS sequence"/>
</dbReference>
<protein>
    <submittedName>
        <fullName evidence="3">Uncharacterized protein</fullName>
    </submittedName>
</protein>
<evidence type="ECO:0000256" key="2">
    <source>
        <dbReference type="SAM" id="Phobius"/>
    </source>
</evidence>
<evidence type="ECO:0000256" key="1">
    <source>
        <dbReference type="SAM" id="MobiDB-lite"/>
    </source>
</evidence>
<keyword evidence="2" id="KW-1133">Transmembrane helix</keyword>
<feature type="region of interest" description="Disordered" evidence="1">
    <location>
        <begin position="109"/>
        <end position="132"/>
    </location>
</feature>
<name>A0A2A6CFL8_PRIPA</name>
<reference evidence="4" key="1">
    <citation type="journal article" date="2008" name="Nat. Genet.">
        <title>The Pristionchus pacificus genome provides a unique perspective on nematode lifestyle and parasitism.</title>
        <authorList>
            <person name="Dieterich C."/>
            <person name="Clifton S.W."/>
            <person name="Schuster L.N."/>
            <person name="Chinwalla A."/>
            <person name="Delehaunty K."/>
            <person name="Dinkelacker I."/>
            <person name="Fulton L."/>
            <person name="Fulton R."/>
            <person name="Godfrey J."/>
            <person name="Minx P."/>
            <person name="Mitreva M."/>
            <person name="Roeseler W."/>
            <person name="Tian H."/>
            <person name="Witte H."/>
            <person name="Yang S.P."/>
            <person name="Wilson R.K."/>
            <person name="Sommer R.J."/>
        </authorList>
    </citation>
    <scope>NUCLEOTIDE SEQUENCE [LARGE SCALE GENOMIC DNA]</scope>
    <source>
        <strain evidence="4">PS312</strain>
    </source>
</reference>
<accession>A0A8R1UEX3</accession>
<feature type="transmembrane region" description="Helical" evidence="2">
    <location>
        <begin position="307"/>
        <end position="333"/>
    </location>
</feature>
<keyword evidence="4" id="KW-1185">Reference proteome</keyword>
<feature type="transmembrane region" description="Helical" evidence="2">
    <location>
        <begin position="162"/>
        <end position="186"/>
    </location>
</feature>
<reference evidence="3" key="2">
    <citation type="submission" date="2022-06" db="UniProtKB">
        <authorList>
            <consortium name="EnsemblMetazoa"/>
        </authorList>
    </citation>
    <scope>IDENTIFICATION</scope>
    <source>
        <strain evidence="3">PS312</strain>
    </source>
</reference>
<gene>
    <name evidence="3" type="primary">WBGene00114063</name>
</gene>
<sequence length="404" mass="46835">MIDIRISAAIVSGYILLVLATPYRWFHHGWRELGYPSLKIQDIVEEEMKPFQINKLIKILTLVMVLHGFWVNVLHPLVVRLREREQMGRERVWRDDQLRRIAAIQRQERNREDMRERKQRQKREENRESTAMPRAAHPMYEMRRQFIDTLRLAREVAVGVPAASFSVALAVLLLIVLSAFFYYLVFTRISRLLRPRHSDAAFRGPGHQLPVVRGILVHHCRVALVILLLVLLVTFVYYQVFTYLFRDHAERQRNFVATIRRQAPVLALGQALSEAMALSEGEMSAHSNLSFFEVDTSDGADGPNETLIAMAGIICAFLMLAVVFFIIIVLGAYCTQPLSPQQLYVLQQKREARRRPYRHCRHSHRRSASQRITTPYASPLSSRRMEQGQTRPGRREDVEEAETA</sequence>
<evidence type="ECO:0000313" key="4">
    <source>
        <dbReference type="Proteomes" id="UP000005239"/>
    </source>
</evidence>